<evidence type="ECO:0000313" key="2">
    <source>
        <dbReference type="EMBL" id="KAH7289231.1"/>
    </source>
</evidence>
<dbReference type="EMBL" id="CM035436">
    <property type="protein sequence ID" value="KAH7289231.1"/>
    <property type="molecule type" value="Genomic_DNA"/>
</dbReference>
<organism evidence="2 3">
    <name type="scientific">Ceratopteris richardii</name>
    <name type="common">Triangle waterfern</name>
    <dbReference type="NCBI Taxonomy" id="49495"/>
    <lineage>
        <taxon>Eukaryota</taxon>
        <taxon>Viridiplantae</taxon>
        <taxon>Streptophyta</taxon>
        <taxon>Embryophyta</taxon>
        <taxon>Tracheophyta</taxon>
        <taxon>Polypodiopsida</taxon>
        <taxon>Polypodiidae</taxon>
        <taxon>Polypodiales</taxon>
        <taxon>Pteridineae</taxon>
        <taxon>Pteridaceae</taxon>
        <taxon>Parkerioideae</taxon>
        <taxon>Ceratopteris</taxon>
    </lineage>
</organism>
<reference evidence="2" key="1">
    <citation type="submission" date="2021-08" db="EMBL/GenBank/DDBJ databases">
        <title>WGS assembly of Ceratopteris richardii.</title>
        <authorList>
            <person name="Marchant D.B."/>
            <person name="Chen G."/>
            <person name="Jenkins J."/>
            <person name="Shu S."/>
            <person name="Leebens-Mack J."/>
            <person name="Grimwood J."/>
            <person name="Schmutz J."/>
            <person name="Soltis P."/>
            <person name="Soltis D."/>
            <person name="Chen Z.-H."/>
        </authorList>
    </citation>
    <scope>NUCLEOTIDE SEQUENCE</scope>
    <source>
        <strain evidence="2">Whitten #5841</strain>
        <tissue evidence="2">Leaf</tissue>
    </source>
</reference>
<sequence length="67" mass="7547">MLNSQYPILCQVSFVLMMTLFCADASTSATRAQLYFPSNLKEQKIDHCRPGDLFSFKSGKAVRILVD</sequence>
<dbReference type="Proteomes" id="UP000825935">
    <property type="component" value="Chromosome 31"/>
</dbReference>
<feature type="chain" id="PRO_5035917822" evidence="1">
    <location>
        <begin position="26"/>
        <end position="67"/>
    </location>
</feature>
<accession>A0A8T2R0K4</accession>
<proteinExistence type="predicted"/>
<name>A0A8T2R0K4_CERRI</name>
<dbReference type="AlphaFoldDB" id="A0A8T2R0K4"/>
<comment type="caution">
    <text evidence="2">The sequence shown here is derived from an EMBL/GenBank/DDBJ whole genome shotgun (WGS) entry which is preliminary data.</text>
</comment>
<keyword evidence="3" id="KW-1185">Reference proteome</keyword>
<evidence type="ECO:0000256" key="1">
    <source>
        <dbReference type="SAM" id="SignalP"/>
    </source>
</evidence>
<keyword evidence="1" id="KW-0732">Signal</keyword>
<gene>
    <name evidence="2" type="ORF">KP509_31G064800</name>
</gene>
<protein>
    <submittedName>
        <fullName evidence="2">Uncharacterized protein</fullName>
    </submittedName>
</protein>
<evidence type="ECO:0000313" key="3">
    <source>
        <dbReference type="Proteomes" id="UP000825935"/>
    </source>
</evidence>
<feature type="signal peptide" evidence="1">
    <location>
        <begin position="1"/>
        <end position="25"/>
    </location>
</feature>